<keyword evidence="3" id="KW-1185">Reference proteome</keyword>
<name>A0ABT3T1H8_9GAMM</name>
<keyword evidence="1" id="KW-0732">Signal</keyword>
<evidence type="ECO:0000313" key="3">
    <source>
        <dbReference type="Proteomes" id="UP001143304"/>
    </source>
</evidence>
<sequence>MKLVIFLSALISLGSMSKVSADEFPNMVGTWEGTSEALIFGNALYYKDNPSEGITRQSSAHFVINLTHQEGRLFWGTMTSSSITEQWIGAFWNDGASFKAVDSDGQVVGRMIDKNTMEVIYTQFGSTLITSHVVFSKK</sequence>
<feature type="signal peptide" evidence="1">
    <location>
        <begin position="1"/>
        <end position="21"/>
    </location>
</feature>
<dbReference type="RefSeq" id="WP_279247722.1">
    <property type="nucleotide sequence ID" value="NZ_SHNO01000001.1"/>
</dbReference>
<protein>
    <recommendedName>
        <fullName evidence="4">Lipocalin-like domain-containing protein</fullName>
    </recommendedName>
</protein>
<organism evidence="2 3">
    <name type="scientific">Candidatus Marimicrobium litorale</name>
    <dbReference type="NCBI Taxonomy" id="2518991"/>
    <lineage>
        <taxon>Bacteria</taxon>
        <taxon>Pseudomonadati</taxon>
        <taxon>Pseudomonadota</taxon>
        <taxon>Gammaproteobacteria</taxon>
        <taxon>Cellvibrionales</taxon>
        <taxon>Halieaceae</taxon>
        <taxon>Marimicrobium</taxon>
    </lineage>
</organism>
<reference evidence="2" key="1">
    <citation type="submission" date="2019-02" db="EMBL/GenBank/DDBJ databases">
        <authorList>
            <person name="Li S.-H."/>
        </authorList>
    </citation>
    <scope>NUCLEOTIDE SEQUENCE</scope>
    <source>
        <strain evidence="2">IMCC11814</strain>
    </source>
</reference>
<evidence type="ECO:0000313" key="2">
    <source>
        <dbReference type="EMBL" id="MCX2975964.1"/>
    </source>
</evidence>
<proteinExistence type="predicted"/>
<dbReference type="Proteomes" id="UP001143304">
    <property type="component" value="Unassembled WGS sequence"/>
</dbReference>
<evidence type="ECO:0000256" key="1">
    <source>
        <dbReference type="SAM" id="SignalP"/>
    </source>
</evidence>
<feature type="chain" id="PRO_5046940513" description="Lipocalin-like domain-containing protein" evidence="1">
    <location>
        <begin position="22"/>
        <end position="138"/>
    </location>
</feature>
<gene>
    <name evidence="2" type="ORF">EYC82_01165</name>
</gene>
<accession>A0ABT3T1H8</accession>
<evidence type="ECO:0008006" key="4">
    <source>
        <dbReference type="Google" id="ProtNLM"/>
    </source>
</evidence>
<comment type="caution">
    <text evidence="2">The sequence shown here is derived from an EMBL/GenBank/DDBJ whole genome shotgun (WGS) entry which is preliminary data.</text>
</comment>
<dbReference type="EMBL" id="SHNO01000001">
    <property type="protein sequence ID" value="MCX2975964.1"/>
    <property type="molecule type" value="Genomic_DNA"/>
</dbReference>